<keyword evidence="4" id="KW-0572">Peptidoglycan-anchor</keyword>
<evidence type="ECO:0000313" key="9">
    <source>
        <dbReference type="EMBL" id="MFC4330778.1"/>
    </source>
</evidence>
<protein>
    <submittedName>
        <fullName evidence="9">LAETG motif-containing sortase-dependent surface protein</fullName>
    </submittedName>
</protein>
<keyword evidence="10" id="KW-1185">Reference proteome</keyword>
<feature type="domain" description="Gram-positive cocci surface proteins LPxTG" evidence="8">
    <location>
        <begin position="276"/>
        <end position="314"/>
    </location>
</feature>
<keyword evidence="6" id="KW-0812">Transmembrane</keyword>
<keyword evidence="6" id="KW-0472">Membrane</keyword>
<dbReference type="InterPro" id="IPR019931">
    <property type="entry name" value="LPXTG_anchor"/>
</dbReference>
<proteinExistence type="predicted"/>
<feature type="signal peptide" evidence="7">
    <location>
        <begin position="1"/>
        <end position="32"/>
    </location>
</feature>
<dbReference type="EMBL" id="JBHSDP010000024">
    <property type="protein sequence ID" value="MFC4330778.1"/>
    <property type="molecule type" value="Genomic_DNA"/>
</dbReference>
<dbReference type="PROSITE" id="PS50847">
    <property type="entry name" value="GRAM_POS_ANCHORING"/>
    <property type="match status" value="1"/>
</dbReference>
<dbReference type="Proteomes" id="UP001595824">
    <property type="component" value="Unassembled WGS sequence"/>
</dbReference>
<organism evidence="9 10">
    <name type="scientific">Streptomyces andamanensis</name>
    <dbReference type="NCBI Taxonomy" id="1565035"/>
    <lineage>
        <taxon>Bacteria</taxon>
        <taxon>Bacillati</taxon>
        <taxon>Actinomycetota</taxon>
        <taxon>Actinomycetes</taxon>
        <taxon>Kitasatosporales</taxon>
        <taxon>Streptomycetaceae</taxon>
        <taxon>Streptomyces</taxon>
    </lineage>
</organism>
<dbReference type="NCBIfam" id="NF041528">
    <property type="entry name" value="strep_LAETG"/>
    <property type="match status" value="1"/>
</dbReference>
<keyword evidence="1" id="KW-0134">Cell wall</keyword>
<evidence type="ECO:0000256" key="4">
    <source>
        <dbReference type="ARBA" id="ARBA00023088"/>
    </source>
</evidence>
<dbReference type="RefSeq" id="WP_381741809.1">
    <property type="nucleotide sequence ID" value="NZ_JBHSDP010000024.1"/>
</dbReference>
<evidence type="ECO:0000313" key="10">
    <source>
        <dbReference type="Proteomes" id="UP001595824"/>
    </source>
</evidence>
<name>A0ABV8TJ96_9ACTN</name>
<feature type="compositionally biased region" description="Low complexity" evidence="5">
    <location>
        <begin position="220"/>
        <end position="262"/>
    </location>
</feature>
<sequence>MARARHFALGSVLSTTAAVLLVSAGSTFSAYAASASGAGAQQSSFHPNQNAAGSRVDSPCRFSVDGHTWLPSSEARKLDLSSGDNGKLHIGVRAGKGDTCTVSLAAYLTHGPSWQTSGKQEFLDFDTVTVSHGATGQLTITAPGKDCFTQIDLYKGDVKHDGKTADLPEGPDHPVFTGNLIAAWQGGTTVCHVPETPSTPTPSASTSTPPAESTPPATPTPSASQPSAPGTPTPSASVPSSPSTPSTPATTTSTAPAGAVPVTPRPSQSGDSSQPLAETGSSNTVPLAAGAAALVAAGAGALVIARRRRTAQKG</sequence>
<keyword evidence="3 7" id="KW-0732">Signal</keyword>
<evidence type="ECO:0000256" key="1">
    <source>
        <dbReference type="ARBA" id="ARBA00022512"/>
    </source>
</evidence>
<evidence type="ECO:0000259" key="8">
    <source>
        <dbReference type="PROSITE" id="PS50847"/>
    </source>
</evidence>
<reference evidence="10" key="1">
    <citation type="journal article" date="2019" name="Int. J. Syst. Evol. Microbiol.">
        <title>The Global Catalogue of Microorganisms (GCM) 10K type strain sequencing project: providing services to taxonomists for standard genome sequencing and annotation.</title>
        <authorList>
            <consortium name="The Broad Institute Genomics Platform"/>
            <consortium name="The Broad Institute Genome Sequencing Center for Infectious Disease"/>
            <person name="Wu L."/>
            <person name="Ma J."/>
        </authorList>
    </citation>
    <scope>NUCLEOTIDE SEQUENCE [LARGE SCALE GENOMIC DNA]</scope>
    <source>
        <strain evidence="10">PCU 347</strain>
    </source>
</reference>
<gene>
    <name evidence="9" type="ORF">ACFPC0_23925</name>
</gene>
<dbReference type="NCBIfam" id="TIGR01167">
    <property type="entry name" value="LPXTG_anchor"/>
    <property type="match status" value="1"/>
</dbReference>
<accession>A0ABV8TJ96</accession>
<evidence type="ECO:0000256" key="6">
    <source>
        <dbReference type="SAM" id="Phobius"/>
    </source>
</evidence>
<feature type="compositionally biased region" description="Low complexity" evidence="5">
    <location>
        <begin position="193"/>
        <end position="211"/>
    </location>
</feature>
<keyword evidence="6" id="KW-1133">Transmembrane helix</keyword>
<keyword evidence="2" id="KW-0964">Secreted</keyword>
<feature type="region of interest" description="Disordered" evidence="5">
    <location>
        <begin position="190"/>
        <end position="283"/>
    </location>
</feature>
<comment type="caution">
    <text evidence="9">The sequence shown here is derived from an EMBL/GenBank/DDBJ whole genome shotgun (WGS) entry which is preliminary data.</text>
</comment>
<feature type="transmembrane region" description="Helical" evidence="6">
    <location>
        <begin position="285"/>
        <end position="305"/>
    </location>
</feature>
<evidence type="ECO:0000256" key="3">
    <source>
        <dbReference type="ARBA" id="ARBA00022729"/>
    </source>
</evidence>
<evidence type="ECO:0000256" key="7">
    <source>
        <dbReference type="SAM" id="SignalP"/>
    </source>
</evidence>
<evidence type="ECO:0000256" key="5">
    <source>
        <dbReference type="SAM" id="MobiDB-lite"/>
    </source>
</evidence>
<evidence type="ECO:0000256" key="2">
    <source>
        <dbReference type="ARBA" id="ARBA00022525"/>
    </source>
</evidence>
<feature type="chain" id="PRO_5045298223" evidence="7">
    <location>
        <begin position="33"/>
        <end position="314"/>
    </location>
</feature>
<feature type="compositionally biased region" description="Polar residues" evidence="5">
    <location>
        <begin position="265"/>
        <end position="283"/>
    </location>
</feature>